<dbReference type="PROSITE" id="PS50920">
    <property type="entry name" value="SOLCAR"/>
    <property type="match status" value="3"/>
</dbReference>
<dbReference type="InterPro" id="IPR023395">
    <property type="entry name" value="MCP_dom_sf"/>
</dbReference>
<dbReference type="Gene3D" id="1.50.40.10">
    <property type="entry name" value="Mitochondrial carrier domain"/>
    <property type="match status" value="1"/>
</dbReference>
<name>A0AA39GXT4_9BILA</name>
<dbReference type="GO" id="GO:0033130">
    <property type="term" value="F:acetylcholine receptor binding"/>
    <property type="evidence" value="ECO:0007669"/>
    <property type="project" value="InterPro"/>
</dbReference>
<evidence type="ECO:0000259" key="19">
    <source>
        <dbReference type="PROSITE" id="PS50222"/>
    </source>
</evidence>
<dbReference type="CDD" id="cd16478">
    <property type="entry name" value="RING-H2_Rapsyn"/>
    <property type="match status" value="1"/>
</dbReference>
<dbReference type="GO" id="GO:1900075">
    <property type="term" value="P:positive regulation of neuromuscular synaptic transmission"/>
    <property type="evidence" value="ECO:0007669"/>
    <property type="project" value="TreeGrafter"/>
</dbReference>
<comment type="subcellular location">
    <subcellularLocation>
        <location evidence="1">Mitochondrion inner membrane</location>
        <topology evidence="1">Multi-pass membrane protein</topology>
    </subcellularLocation>
</comment>
<dbReference type="InterPro" id="IPR019568">
    <property type="entry name" value="Rapsyn_myristoylation/link_N"/>
</dbReference>
<dbReference type="Proteomes" id="UP001175271">
    <property type="component" value="Unassembled WGS sequence"/>
</dbReference>
<evidence type="ECO:0000256" key="15">
    <source>
        <dbReference type="PROSITE-ProRule" id="PRU00175"/>
    </source>
</evidence>
<dbReference type="InterPro" id="IPR001965">
    <property type="entry name" value="Znf_PHD"/>
</dbReference>
<dbReference type="InterPro" id="IPR001841">
    <property type="entry name" value="Znf_RING"/>
</dbReference>
<comment type="similarity">
    <text evidence="2">Belongs to the mitochondrial carrier (TC 2.A.29) family.</text>
</comment>
<evidence type="ECO:0000256" key="6">
    <source>
        <dbReference type="ARBA" id="ARBA00022737"/>
    </source>
</evidence>
<dbReference type="GO" id="GO:0043495">
    <property type="term" value="F:protein-membrane adaptor activity"/>
    <property type="evidence" value="ECO:0007669"/>
    <property type="project" value="InterPro"/>
</dbReference>
<evidence type="ECO:0000256" key="2">
    <source>
        <dbReference type="ARBA" id="ARBA00006375"/>
    </source>
</evidence>
<dbReference type="SMART" id="SM00054">
    <property type="entry name" value="EFh"/>
    <property type="match status" value="3"/>
</dbReference>
<protein>
    <submittedName>
        <fullName evidence="20">Uncharacterized protein</fullName>
    </submittedName>
</protein>
<dbReference type="Pfam" id="PF13833">
    <property type="entry name" value="EF-hand_8"/>
    <property type="match status" value="1"/>
</dbReference>
<keyword evidence="6" id="KW-0677">Repeat</keyword>
<feature type="region of interest" description="Disordered" evidence="17">
    <location>
        <begin position="1167"/>
        <end position="1211"/>
    </location>
</feature>
<feature type="compositionally biased region" description="Polar residues" evidence="17">
    <location>
        <begin position="1228"/>
        <end position="1240"/>
    </location>
</feature>
<reference evidence="20" key="1">
    <citation type="submission" date="2023-06" db="EMBL/GenBank/DDBJ databases">
        <title>Genomic analysis of the entomopathogenic nematode Steinernema hermaphroditum.</title>
        <authorList>
            <person name="Schwarz E.M."/>
            <person name="Heppert J.K."/>
            <person name="Baniya A."/>
            <person name="Schwartz H.T."/>
            <person name="Tan C.-H."/>
            <person name="Antoshechkin I."/>
            <person name="Sternberg P.W."/>
            <person name="Goodrich-Blair H."/>
            <person name="Dillman A.R."/>
        </authorList>
    </citation>
    <scope>NUCLEOTIDE SEQUENCE</scope>
    <source>
        <strain evidence="20">PS9179</strain>
        <tissue evidence="20">Whole animal</tissue>
    </source>
</reference>
<feature type="domain" description="EF-hand" evidence="19">
    <location>
        <begin position="102"/>
        <end position="137"/>
    </location>
</feature>
<keyword evidence="5" id="KW-0479">Metal-binding</keyword>
<dbReference type="GO" id="GO:0043490">
    <property type="term" value="P:malate-aspartate shuttle"/>
    <property type="evidence" value="ECO:0007669"/>
    <property type="project" value="UniProtKB-ARBA"/>
</dbReference>
<keyword evidence="4 16" id="KW-0812">Transmembrane</keyword>
<keyword evidence="7 15" id="KW-0863">Zinc-finger</keyword>
<dbReference type="InterPro" id="IPR011992">
    <property type="entry name" value="EF-hand-dom_pair"/>
</dbReference>
<feature type="repeat" description="Solcar" evidence="16">
    <location>
        <begin position="343"/>
        <end position="434"/>
    </location>
</feature>
<dbReference type="Gene3D" id="1.10.238.10">
    <property type="entry name" value="EF-hand"/>
    <property type="match status" value="2"/>
</dbReference>
<dbReference type="EMBL" id="JAUCMV010000005">
    <property type="protein sequence ID" value="KAK0395543.1"/>
    <property type="molecule type" value="Genomic_DNA"/>
</dbReference>
<proteinExistence type="inferred from homology"/>
<comment type="subunit">
    <text evidence="14">Homodimer (via N-terminus).</text>
</comment>
<evidence type="ECO:0000256" key="14">
    <source>
        <dbReference type="ARBA" id="ARBA00038674"/>
    </source>
</evidence>
<dbReference type="GO" id="GO:0005743">
    <property type="term" value="C:mitochondrial inner membrane"/>
    <property type="evidence" value="ECO:0007669"/>
    <property type="project" value="UniProtKB-SubCell"/>
</dbReference>
<accession>A0AA39GXT4</accession>
<dbReference type="FunFam" id="1.10.238.10:FF:000396">
    <property type="entry name" value="Calcium-binding mitochondrial carrier protein Aralar1"/>
    <property type="match status" value="1"/>
</dbReference>
<evidence type="ECO:0000256" key="17">
    <source>
        <dbReference type="SAM" id="MobiDB-lite"/>
    </source>
</evidence>
<keyword evidence="9" id="KW-0862">Zinc</keyword>
<dbReference type="GO" id="GO:0031594">
    <property type="term" value="C:neuromuscular junction"/>
    <property type="evidence" value="ECO:0007669"/>
    <property type="project" value="TreeGrafter"/>
</dbReference>
<dbReference type="InterPro" id="IPR052480">
    <property type="entry name" value="RAPsyn"/>
</dbReference>
<dbReference type="Pfam" id="PF00153">
    <property type="entry name" value="Mito_carr"/>
    <property type="match status" value="3"/>
</dbReference>
<evidence type="ECO:0000256" key="1">
    <source>
        <dbReference type="ARBA" id="ARBA00004448"/>
    </source>
</evidence>
<evidence type="ECO:0000256" key="11">
    <source>
        <dbReference type="ARBA" id="ARBA00022989"/>
    </source>
</evidence>
<dbReference type="InterPro" id="IPR019734">
    <property type="entry name" value="TPR_rpt"/>
</dbReference>
<dbReference type="InterPro" id="IPR002048">
    <property type="entry name" value="EF_hand_dom"/>
</dbReference>
<dbReference type="SMART" id="SM00028">
    <property type="entry name" value="TPR"/>
    <property type="match status" value="4"/>
</dbReference>
<keyword evidence="11" id="KW-1133">Transmembrane helix</keyword>
<keyword evidence="3" id="KW-0813">Transport</keyword>
<evidence type="ECO:0000256" key="9">
    <source>
        <dbReference type="ARBA" id="ARBA00022833"/>
    </source>
</evidence>
<dbReference type="Pfam" id="PF10579">
    <property type="entry name" value="Rapsyn_N"/>
    <property type="match status" value="1"/>
</dbReference>
<dbReference type="PROSITE" id="PS50222">
    <property type="entry name" value="EF_HAND_2"/>
    <property type="match status" value="2"/>
</dbReference>
<sequence length="1240" mass="137597">MKWARLFRKASCDVDYSTAMRHPLQRANPENLQTIFGRYASVEQQGKKYMNPDDFIRKYLGLYIEEDFNKETVQLLASAADTTKDGLISFEEFCAFEAILCSPDALYLTAFEIFDKNASDSITCDEFEKIIRHTQPLIDMDFDFNSDFIKKYFGADKKRQIGYFAFCQLLHDFYEEQGIQAFKRFDKNNDGSISAVDFMTIMSTVKGHLLTDFVRNNLIAVSGGGASGHKVSFPYYAAFNSLLAKMELIKRVYMSLSRGNLQLEVTREDFLQATQSYAQITPYEIEILFRLSELAHPGIKTLSLDDIERIDPDRLKRVSYIKRLTNVKAVESKEERGVGTAFLESLYRFVMGSVAGACGATAVYPIDLVKTRMQNQRTGSFLGEVAYKNSFDCFRKVIRFEGLLGLYRGLLPQIVGVAPEKAIKLTMNDFVRDKFTTGGHIPLWAEILAGGCGGASQVVFTNPLEIVKIRLQVAGEIQNASQKVNVFTVLKDLGFLGLYKGARACFLRDVPFSAIYFPAYAHTKLYLADDQGHNSPGSLFASAFIAGVPAAALVTPADVIKTRLQVAARAGQTTYHGLVDCARKIYHEEGGRAFWKGTAARVCRSSPQFAVTLLTYEILQRVFYVDFGGIKPTGSEQFNGNRCTRKQINGSKHRKASNAIGSETLSPETTPAGNIEVEIGFAQAQVSHSRPDNQTASPRYSNPEDRFITLGYMAQAYCDAGDYELMLHYSLQQMELANARQDEYMKSEAFLNLAKAYERLADFSKAIGYGRASLQHPSMDPRTPGYAQLAIALAKMGCSQFQGSLEAFELAMHVVNDTGDKLLELQICVGLGALFTLLRDLSKALIFLRNALAILQGITVDDVHAKYKSVILYHLSVVLRIKGSLIDAKEACEEALRLSSEAGNRAVHARCLCSLADICRELGESVARETLTKSWARYEEAFRMMRAINDRMGEVIVLGSMAKSASESRSHYTGQCECQAIQLNKKCLEISKMIGCKHAMLKCHYRLQELYNQLADEDSEEMSRRAVTALTQEMELFCNFCGQRYGIHDDLLQALRCSHIFHEKCLHMYLAERENQSCPKCQCRAVLMDNISIRTPSQVSAATECSSSGASKVPFRPVGAVRTCLLAAADKPSTSSAALDPCELPPYLQLHETHIARPIVLVQNATPTTSISPSTSHGTLPPPPQETGRGAPKKTKPPPPPRKPCCNASRMPVVSPALFTQAAESAGPSRQSENMAVTDV</sequence>
<feature type="repeat" description="Solcar" evidence="16">
    <location>
        <begin position="441"/>
        <end position="526"/>
    </location>
</feature>
<keyword evidence="21" id="KW-1185">Reference proteome</keyword>
<organism evidence="20 21">
    <name type="scientific">Steinernema hermaphroditum</name>
    <dbReference type="NCBI Taxonomy" id="289476"/>
    <lineage>
        <taxon>Eukaryota</taxon>
        <taxon>Metazoa</taxon>
        <taxon>Ecdysozoa</taxon>
        <taxon>Nematoda</taxon>
        <taxon>Chromadorea</taxon>
        <taxon>Rhabditida</taxon>
        <taxon>Tylenchina</taxon>
        <taxon>Panagrolaimomorpha</taxon>
        <taxon>Strongyloidoidea</taxon>
        <taxon>Steinernematidae</taxon>
        <taxon>Steinernema</taxon>
    </lineage>
</organism>
<evidence type="ECO:0000256" key="16">
    <source>
        <dbReference type="PROSITE-ProRule" id="PRU00282"/>
    </source>
</evidence>
<keyword evidence="12" id="KW-0496">Mitochondrion</keyword>
<feature type="domain" description="RING-type" evidence="18">
    <location>
        <begin position="1038"/>
        <end position="1082"/>
    </location>
</feature>
<dbReference type="PRINTS" id="PR00926">
    <property type="entry name" value="MITOCARRIER"/>
</dbReference>
<keyword evidence="10" id="KW-0106">Calcium</keyword>
<dbReference type="FunFam" id="1.50.40.10:FF:000004">
    <property type="entry name" value="Calcium-binding mitochondrial carrier protein Aralar1"/>
    <property type="match status" value="1"/>
</dbReference>
<dbReference type="GO" id="GO:0005509">
    <property type="term" value="F:calcium ion binding"/>
    <property type="evidence" value="ECO:0007669"/>
    <property type="project" value="InterPro"/>
</dbReference>
<evidence type="ECO:0000256" key="5">
    <source>
        <dbReference type="ARBA" id="ARBA00022723"/>
    </source>
</evidence>
<feature type="compositionally biased region" description="Low complexity" evidence="17">
    <location>
        <begin position="1167"/>
        <end position="1176"/>
    </location>
</feature>
<dbReference type="InterPro" id="IPR018108">
    <property type="entry name" value="MCP_transmembrane"/>
</dbReference>
<dbReference type="Gene3D" id="1.25.40.10">
    <property type="entry name" value="Tetratricopeptide repeat domain"/>
    <property type="match status" value="2"/>
</dbReference>
<comment type="caution">
    <text evidence="20">The sequence shown here is derived from an EMBL/GenBank/DDBJ whole genome shotgun (WGS) entry which is preliminary data.</text>
</comment>
<dbReference type="PROSITE" id="PS00018">
    <property type="entry name" value="EF_HAND_1"/>
    <property type="match status" value="2"/>
</dbReference>
<gene>
    <name evidence="20" type="ORF">QR680_001330</name>
</gene>
<dbReference type="GO" id="GO:0007271">
    <property type="term" value="P:synaptic transmission, cholinergic"/>
    <property type="evidence" value="ECO:0007669"/>
    <property type="project" value="TreeGrafter"/>
</dbReference>
<dbReference type="SUPFAM" id="SSF47473">
    <property type="entry name" value="EF-hand"/>
    <property type="match status" value="2"/>
</dbReference>
<dbReference type="PROSITE" id="PS50089">
    <property type="entry name" value="ZF_RING_2"/>
    <property type="match status" value="1"/>
</dbReference>
<evidence type="ECO:0000259" key="18">
    <source>
        <dbReference type="PROSITE" id="PS50089"/>
    </source>
</evidence>
<feature type="compositionally biased region" description="Polar residues" evidence="17">
    <location>
        <begin position="659"/>
        <end position="670"/>
    </location>
</feature>
<dbReference type="Gene3D" id="3.30.40.10">
    <property type="entry name" value="Zinc/RING finger domain, C3HC4 (zinc finger)"/>
    <property type="match status" value="1"/>
</dbReference>
<dbReference type="SUPFAM" id="SSF103506">
    <property type="entry name" value="Mitochondrial carrier"/>
    <property type="match status" value="1"/>
</dbReference>
<dbReference type="InterPro" id="IPR013083">
    <property type="entry name" value="Znf_RING/FYVE/PHD"/>
</dbReference>
<evidence type="ECO:0000256" key="10">
    <source>
        <dbReference type="ARBA" id="ARBA00022837"/>
    </source>
</evidence>
<dbReference type="PANTHER" id="PTHR46574">
    <property type="entry name" value="43 KDA RECEPTOR-ASSOCIATED PROTEIN OF THE SYNAPSE"/>
    <property type="match status" value="1"/>
</dbReference>
<evidence type="ECO:0000256" key="12">
    <source>
        <dbReference type="ARBA" id="ARBA00023128"/>
    </source>
</evidence>
<feature type="region of interest" description="Disordered" evidence="17">
    <location>
        <begin position="649"/>
        <end position="670"/>
    </location>
</feature>
<evidence type="ECO:0000256" key="7">
    <source>
        <dbReference type="ARBA" id="ARBA00022771"/>
    </source>
</evidence>
<dbReference type="GO" id="GO:0008270">
    <property type="term" value="F:zinc ion binding"/>
    <property type="evidence" value="ECO:0007669"/>
    <property type="project" value="UniProtKB-KW"/>
</dbReference>
<keyword evidence="13 16" id="KW-0472">Membrane</keyword>
<dbReference type="SUPFAM" id="SSF48452">
    <property type="entry name" value="TPR-like"/>
    <property type="match status" value="2"/>
</dbReference>
<evidence type="ECO:0000313" key="20">
    <source>
        <dbReference type="EMBL" id="KAK0395543.1"/>
    </source>
</evidence>
<evidence type="ECO:0000313" key="21">
    <source>
        <dbReference type="Proteomes" id="UP001175271"/>
    </source>
</evidence>
<dbReference type="Pfam" id="PF13202">
    <property type="entry name" value="EF-hand_5"/>
    <property type="match status" value="1"/>
</dbReference>
<feature type="domain" description="EF-hand" evidence="19">
    <location>
        <begin position="173"/>
        <end position="208"/>
    </location>
</feature>
<evidence type="ECO:0000256" key="3">
    <source>
        <dbReference type="ARBA" id="ARBA00022448"/>
    </source>
</evidence>
<feature type="repeat" description="Solcar" evidence="16">
    <location>
        <begin position="534"/>
        <end position="622"/>
    </location>
</feature>
<evidence type="ECO:0000256" key="13">
    <source>
        <dbReference type="ARBA" id="ARBA00023136"/>
    </source>
</evidence>
<dbReference type="PANTHER" id="PTHR46574:SF1">
    <property type="entry name" value="43 KDA RECEPTOR-ASSOCIATED PROTEIN OF THE SYNAPSE"/>
    <property type="match status" value="1"/>
</dbReference>
<dbReference type="InterPro" id="IPR018247">
    <property type="entry name" value="EF_Hand_1_Ca_BS"/>
</dbReference>
<evidence type="ECO:0000256" key="8">
    <source>
        <dbReference type="ARBA" id="ARBA00022792"/>
    </source>
</evidence>
<dbReference type="InterPro" id="IPR011990">
    <property type="entry name" value="TPR-like_helical_dom_sf"/>
</dbReference>
<dbReference type="AlphaFoldDB" id="A0AA39GXT4"/>
<dbReference type="GO" id="GO:0005886">
    <property type="term" value="C:plasma membrane"/>
    <property type="evidence" value="ECO:0007669"/>
    <property type="project" value="TreeGrafter"/>
</dbReference>
<dbReference type="GO" id="GO:0055085">
    <property type="term" value="P:transmembrane transport"/>
    <property type="evidence" value="ECO:0007669"/>
    <property type="project" value="InterPro"/>
</dbReference>
<keyword evidence="8" id="KW-0999">Mitochondrion inner membrane</keyword>
<dbReference type="SUPFAM" id="SSF57850">
    <property type="entry name" value="RING/U-box"/>
    <property type="match status" value="1"/>
</dbReference>
<dbReference type="SMART" id="SM00249">
    <property type="entry name" value="PHD"/>
    <property type="match status" value="1"/>
</dbReference>
<dbReference type="InterPro" id="IPR002067">
    <property type="entry name" value="MCP"/>
</dbReference>
<evidence type="ECO:0000256" key="4">
    <source>
        <dbReference type="ARBA" id="ARBA00022692"/>
    </source>
</evidence>
<feature type="region of interest" description="Disordered" evidence="17">
    <location>
        <begin position="1221"/>
        <end position="1240"/>
    </location>
</feature>